<accession>N8RAK9</accession>
<reference evidence="1 2" key="1">
    <citation type="submission" date="2013-02" db="EMBL/GenBank/DDBJ databases">
        <title>The Genome Sequence of Acinetobacter parvus NIPH 1103.</title>
        <authorList>
            <consortium name="The Broad Institute Genome Sequencing Platform"/>
            <consortium name="The Broad Institute Genome Sequencing Center for Infectious Disease"/>
            <person name="Cerqueira G."/>
            <person name="Feldgarden M."/>
            <person name="Courvalin P."/>
            <person name="Perichon B."/>
            <person name="Grillot-Courvalin C."/>
            <person name="Clermont D."/>
            <person name="Rocha E."/>
            <person name="Yoon E.-J."/>
            <person name="Nemec A."/>
            <person name="Walker B."/>
            <person name="Young S.K."/>
            <person name="Zeng Q."/>
            <person name="Gargeya S."/>
            <person name="Fitzgerald M."/>
            <person name="Haas B."/>
            <person name="Abouelleil A."/>
            <person name="Alvarado L."/>
            <person name="Arachchi H.M."/>
            <person name="Berlin A.M."/>
            <person name="Chapman S.B."/>
            <person name="Dewar J."/>
            <person name="Goldberg J."/>
            <person name="Griggs A."/>
            <person name="Gujja S."/>
            <person name="Hansen M."/>
            <person name="Howarth C."/>
            <person name="Imamovic A."/>
            <person name="Larimer J."/>
            <person name="McCowan C."/>
            <person name="Murphy C."/>
            <person name="Neiman D."/>
            <person name="Pearson M."/>
            <person name="Priest M."/>
            <person name="Roberts A."/>
            <person name="Saif S."/>
            <person name="Shea T."/>
            <person name="Sisk P."/>
            <person name="Sykes S."/>
            <person name="Wortman J."/>
            <person name="Nusbaum C."/>
            <person name="Birren B."/>
        </authorList>
    </citation>
    <scope>NUCLEOTIDE SEQUENCE [LARGE SCALE GENOMIC DNA]</scope>
    <source>
        <strain evidence="1 2">NIPH 1103</strain>
    </source>
</reference>
<evidence type="ECO:0000313" key="2">
    <source>
        <dbReference type="Proteomes" id="UP000018426"/>
    </source>
</evidence>
<evidence type="ECO:0000313" key="1">
    <source>
        <dbReference type="EMBL" id="ENU32458.1"/>
    </source>
</evidence>
<comment type="caution">
    <text evidence="1">The sequence shown here is derived from an EMBL/GenBank/DDBJ whole genome shotgun (WGS) entry which is preliminary data.</text>
</comment>
<sequence length="361" mass="38794">MSTINVDTTVTTVNVITTGQQGPSGPQGPIGPPGEVDPVVIDNLQNQISDLNTDLDSLSGTVETKASAASVVQALSTKADLINGVIPASQLPSFVDDVLEYENWNQFPMVGEAGKIYVDTTENKTWRWSGSTYVVMGGGGVALGETAATAYRGDRGKAAYDHSLSQGNPHNATTSNISEGNKLYFTEDRVRQTLLTGLITSDNSAVIQTDVILAAIGKLQAQIDAQKVTWVKANTVGAVHPSIFVANDFIELARFNGMLWIRGFFKNTNHIIYESQPALLRINDPAYKILQRISSTLIMFRITALSPANLSTTIGFYAGLCIDASSASTSSQYFSILNTTLNPPSDFYYIPPTCLGELVIK</sequence>
<dbReference type="RefSeq" id="WP_004674873.1">
    <property type="nucleotide sequence ID" value="NZ_KB849218.1"/>
</dbReference>
<dbReference type="PATRIC" id="fig|1217671.3.peg.2399"/>
<protein>
    <submittedName>
        <fullName evidence="1">Uncharacterized protein</fullName>
    </submittedName>
</protein>
<dbReference type="HOGENOM" id="CLU_065517_0_0_6"/>
<name>N8RAK9_9GAMM</name>
<proteinExistence type="predicted"/>
<dbReference type="EMBL" id="APOL01000042">
    <property type="protein sequence ID" value="ENU32458.1"/>
    <property type="molecule type" value="Genomic_DNA"/>
</dbReference>
<dbReference type="AlphaFoldDB" id="N8RAK9"/>
<organism evidence="1 2">
    <name type="scientific">Acinetobacter parvus NIPH 1103</name>
    <dbReference type="NCBI Taxonomy" id="1217671"/>
    <lineage>
        <taxon>Bacteria</taxon>
        <taxon>Pseudomonadati</taxon>
        <taxon>Pseudomonadota</taxon>
        <taxon>Gammaproteobacteria</taxon>
        <taxon>Moraxellales</taxon>
        <taxon>Moraxellaceae</taxon>
        <taxon>Acinetobacter</taxon>
    </lineage>
</organism>
<dbReference type="Proteomes" id="UP000018426">
    <property type="component" value="Unassembled WGS sequence"/>
</dbReference>
<gene>
    <name evidence="1" type="ORF">F989_02438</name>
</gene>